<evidence type="ECO:0000313" key="2">
    <source>
        <dbReference type="EMBL" id="UOD27435.1"/>
    </source>
</evidence>
<evidence type="ECO:0008006" key="4">
    <source>
        <dbReference type="Google" id="ProtNLM"/>
    </source>
</evidence>
<proteinExistence type="predicted"/>
<dbReference type="EMBL" id="CP063361">
    <property type="protein sequence ID" value="UOD27435.1"/>
    <property type="molecule type" value="Genomic_DNA"/>
</dbReference>
<keyword evidence="1" id="KW-0472">Membrane</keyword>
<evidence type="ECO:0000256" key="1">
    <source>
        <dbReference type="SAM" id="Phobius"/>
    </source>
</evidence>
<evidence type="ECO:0000313" key="3">
    <source>
        <dbReference type="Proteomes" id="UP000831532"/>
    </source>
</evidence>
<organism evidence="2 3">
    <name type="scientific">Massilia violaceinigra</name>
    <dbReference type="NCBI Taxonomy" id="2045208"/>
    <lineage>
        <taxon>Bacteria</taxon>
        <taxon>Pseudomonadati</taxon>
        <taxon>Pseudomonadota</taxon>
        <taxon>Betaproteobacteria</taxon>
        <taxon>Burkholderiales</taxon>
        <taxon>Oxalobacteraceae</taxon>
        <taxon>Telluria group</taxon>
        <taxon>Massilia</taxon>
    </lineage>
</organism>
<dbReference type="RefSeq" id="WP_243488692.1">
    <property type="nucleotide sequence ID" value="NZ_CP063361.1"/>
</dbReference>
<accession>A0ABY3ZZS5</accession>
<name>A0ABY3ZZS5_9BURK</name>
<gene>
    <name evidence="2" type="ORF">INH39_18055</name>
</gene>
<sequence length="282" mass="31226">MRWWHNDQLRDAQLDSTEMQAEFSKTIGQLMLISIMQSKRLALQQGQLNEQQGKLKTQADGIARHAASLQDQHATLAEQSTALKNLVHDYFELKGLTEEGAEKLIAIAAGINTAKEDMLQQFTEKMADVDRACNGVARHVTALEAGVTERLHRYDEKAQSAMTGLHAEIAQHLASFKHGQQTFAADIAGMSAKLERYDSRADEQAGTFESALREQRAQASDAAIALGKLETQLDNSHQQQQRILAAFNQHQHDAAVRHRWLVYACAALALVSLGAIGVGLWY</sequence>
<feature type="transmembrane region" description="Helical" evidence="1">
    <location>
        <begin position="260"/>
        <end position="281"/>
    </location>
</feature>
<keyword evidence="1" id="KW-1133">Transmembrane helix</keyword>
<dbReference type="Proteomes" id="UP000831532">
    <property type="component" value="Chromosome"/>
</dbReference>
<reference evidence="2 3" key="1">
    <citation type="submission" date="2020-10" db="EMBL/GenBank/DDBJ databases">
        <title>Genome analysis of Massilia species.</title>
        <authorList>
            <person name="Jung D.-H."/>
        </authorList>
    </citation>
    <scope>NUCLEOTIDE SEQUENCE [LARGE SCALE GENOMIC DNA]</scope>
    <source>
        <strain evidence="3">sipir</strain>
    </source>
</reference>
<keyword evidence="1" id="KW-0812">Transmembrane</keyword>
<keyword evidence="3" id="KW-1185">Reference proteome</keyword>
<protein>
    <recommendedName>
        <fullName evidence="4">Chemotaxis protein</fullName>
    </recommendedName>
</protein>